<dbReference type="GO" id="GO:0004316">
    <property type="term" value="F:3-oxoacyl-[acyl-carrier-protein] reductase (NADPH) activity"/>
    <property type="evidence" value="ECO:0007669"/>
    <property type="project" value="UniProtKB-EC"/>
</dbReference>
<dbReference type="Gene3D" id="3.40.50.720">
    <property type="entry name" value="NAD(P)-binding Rossmann-like Domain"/>
    <property type="match status" value="1"/>
</dbReference>
<dbReference type="AlphaFoldDB" id="L8HHS5"/>
<dbReference type="Pfam" id="PF00106">
    <property type="entry name" value="adh_short"/>
    <property type="match status" value="1"/>
</dbReference>
<dbReference type="Proteomes" id="UP000011083">
    <property type="component" value="Unassembled WGS sequence"/>
</dbReference>
<dbReference type="VEuPathDB" id="AmoebaDB:ACA1_288050"/>
<dbReference type="PRINTS" id="PR00081">
    <property type="entry name" value="GDHRDH"/>
</dbReference>
<evidence type="ECO:0000256" key="3">
    <source>
        <dbReference type="ARBA" id="ARBA00048508"/>
    </source>
</evidence>
<dbReference type="InterPro" id="IPR050259">
    <property type="entry name" value="SDR"/>
</dbReference>
<organism evidence="4 5">
    <name type="scientific">Acanthamoeba castellanii (strain ATCC 30010 / Neff)</name>
    <dbReference type="NCBI Taxonomy" id="1257118"/>
    <lineage>
        <taxon>Eukaryota</taxon>
        <taxon>Amoebozoa</taxon>
        <taxon>Discosea</taxon>
        <taxon>Longamoebia</taxon>
        <taxon>Centramoebida</taxon>
        <taxon>Acanthamoebidae</taxon>
        <taxon>Acanthamoeba</taxon>
    </lineage>
</organism>
<dbReference type="PANTHER" id="PTHR42879">
    <property type="entry name" value="3-OXOACYL-(ACYL-CARRIER-PROTEIN) REDUCTASE"/>
    <property type="match status" value="1"/>
</dbReference>
<dbReference type="EMBL" id="KB007805">
    <property type="protein sequence ID" value="ELR25104.1"/>
    <property type="molecule type" value="Genomic_DNA"/>
</dbReference>
<dbReference type="EC" id="1.1.1.100" evidence="2"/>
<dbReference type="FunFam" id="3.40.50.720:FF:000084">
    <property type="entry name" value="Short-chain dehydrogenase reductase"/>
    <property type="match status" value="1"/>
</dbReference>
<evidence type="ECO:0000313" key="5">
    <source>
        <dbReference type="Proteomes" id="UP000011083"/>
    </source>
</evidence>
<dbReference type="GeneID" id="14926147"/>
<accession>L8HHS5</accession>
<gene>
    <name evidence="4" type="ORF">ACA1_288050</name>
</gene>
<evidence type="ECO:0000313" key="4">
    <source>
        <dbReference type="EMBL" id="ELR25104.1"/>
    </source>
</evidence>
<proteinExistence type="inferred from homology"/>
<dbReference type="RefSeq" id="XP_004367859.1">
    <property type="nucleotide sequence ID" value="XM_004367802.1"/>
</dbReference>
<name>L8HHS5_ACACF</name>
<sequence>MDFKLDGKLVLVTGSTLGIGKALAAKFVELGAHVIINGRSEANVTKAIQELSGLSETATLYPAVCDFSSKEGVDHLLKVLDEEIKAPLDVVVNNLGIFESKKFEDITDDEWFNYFNVNVMSGVRLSRALLPRMLERNSGNIVFVASEAAIAVKPFMIHYSMTKTAQLAVSRGLAELTKGTNVRVNTVLPGPTWTEGVATYVEGMAAQQGLTPEEMRANYIKEVEPTSLLQRFIEPEEIANVVAFVASEASGCINGSSVRAEGGILRSIV</sequence>
<dbReference type="OMA" id="WGQRFPP"/>
<protein>
    <recommendedName>
        <fullName evidence="2">3-oxoacyl-[acyl-carrier-protein] reductase</fullName>
        <ecNumber evidence="2">1.1.1.100</ecNumber>
    </recommendedName>
</protein>
<dbReference type="CDD" id="cd05233">
    <property type="entry name" value="SDR_c"/>
    <property type="match status" value="1"/>
</dbReference>
<dbReference type="SUPFAM" id="SSF51735">
    <property type="entry name" value="NAD(P)-binding Rossmann-fold domains"/>
    <property type="match status" value="1"/>
</dbReference>
<comment type="similarity">
    <text evidence="1">Belongs to the short-chain dehydrogenases/reductases (SDR) family.</text>
</comment>
<evidence type="ECO:0000256" key="2">
    <source>
        <dbReference type="ARBA" id="ARBA00012948"/>
    </source>
</evidence>
<dbReference type="OrthoDB" id="191139at2759"/>
<dbReference type="KEGG" id="acan:ACA1_288050"/>
<dbReference type="STRING" id="1257118.L8HHS5"/>
<dbReference type="InterPro" id="IPR002347">
    <property type="entry name" value="SDR_fam"/>
</dbReference>
<dbReference type="InterPro" id="IPR036291">
    <property type="entry name" value="NAD(P)-bd_dom_sf"/>
</dbReference>
<evidence type="ECO:0000256" key="1">
    <source>
        <dbReference type="ARBA" id="ARBA00006484"/>
    </source>
</evidence>
<comment type="catalytic activity">
    <reaction evidence="3">
        <text>a (3R)-hydroxyacyl-[ACP] + NADP(+) = a 3-oxoacyl-[ACP] + NADPH + H(+)</text>
        <dbReference type="Rhea" id="RHEA:17397"/>
        <dbReference type="Rhea" id="RHEA-COMP:9916"/>
        <dbReference type="Rhea" id="RHEA-COMP:9945"/>
        <dbReference type="ChEBI" id="CHEBI:15378"/>
        <dbReference type="ChEBI" id="CHEBI:57783"/>
        <dbReference type="ChEBI" id="CHEBI:58349"/>
        <dbReference type="ChEBI" id="CHEBI:78776"/>
        <dbReference type="ChEBI" id="CHEBI:78827"/>
        <dbReference type="EC" id="1.1.1.100"/>
    </reaction>
</comment>
<keyword evidence="5" id="KW-1185">Reference proteome</keyword>
<reference evidence="4 5" key="1">
    <citation type="journal article" date="2013" name="Genome Biol.">
        <title>Genome of Acanthamoeba castellanii highlights extensive lateral gene transfer and early evolution of tyrosine kinase signaling.</title>
        <authorList>
            <person name="Clarke M."/>
            <person name="Lohan A.J."/>
            <person name="Liu B."/>
            <person name="Lagkouvardos I."/>
            <person name="Roy S."/>
            <person name="Zafar N."/>
            <person name="Bertelli C."/>
            <person name="Schilde C."/>
            <person name="Kianianmomeni A."/>
            <person name="Burglin T.R."/>
            <person name="Frech C."/>
            <person name="Turcotte B."/>
            <person name="Kopec K.O."/>
            <person name="Synnott J.M."/>
            <person name="Choo C."/>
            <person name="Paponov I."/>
            <person name="Finkler A."/>
            <person name="Soon Heng Tan C."/>
            <person name="Hutchins A.P."/>
            <person name="Weinmeier T."/>
            <person name="Rattei T."/>
            <person name="Chu J.S."/>
            <person name="Gimenez G."/>
            <person name="Irimia M."/>
            <person name="Rigden D.J."/>
            <person name="Fitzpatrick D.A."/>
            <person name="Lorenzo-Morales J."/>
            <person name="Bateman A."/>
            <person name="Chiu C.H."/>
            <person name="Tang P."/>
            <person name="Hegemann P."/>
            <person name="Fromm H."/>
            <person name="Raoult D."/>
            <person name="Greub G."/>
            <person name="Miranda-Saavedra D."/>
            <person name="Chen N."/>
            <person name="Nash P."/>
            <person name="Ginger M.L."/>
            <person name="Horn M."/>
            <person name="Schaap P."/>
            <person name="Caler L."/>
            <person name="Loftus B."/>
        </authorList>
    </citation>
    <scope>NUCLEOTIDE SEQUENCE [LARGE SCALE GENOMIC DNA]</scope>
    <source>
        <strain evidence="4 5">Neff</strain>
    </source>
</reference>